<dbReference type="EMBL" id="FNBN01000003">
    <property type="protein sequence ID" value="SDG02272.1"/>
    <property type="molecule type" value="Genomic_DNA"/>
</dbReference>
<evidence type="ECO:0000313" key="3">
    <source>
        <dbReference type="Proteomes" id="UP000199045"/>
    </source>
</evidence>
<organism evidence="2 3">
    <name type="scientific">Chitinophaga filiformis</name>
    <name type="common">Myxococcus filiformis</name>
    <name type="synonym">Flexibacter filiformis</name>
    <dbReference type="NCBI Taxonomy" id="104663"/>
    <lineage>
        <taxon>Bacteria</taxon>
        <taxon>Pseudomonadati</taxon>
        <taxon>Bacteroidota</taxon>
        <taxon>Chitinophagia</taxon>
        <taxon>Chitinophagales</taxon>
        <taxon>Chitinophagaceae</taxon>
        <taxon>Chitinophaga</taxon>
    </lineage>
</organism>
<dbReference type="CDD" id="cd00531">
    <property type="entry name" value="NTF2_like"/>
    <property type="match status" value="1"/>
</dbReference>
<evidence type="ECO:0000313" key="2">
    <source>
        <dbReference type="EMBL" id="SDG02272.1"/>
    </source>
</evidence>
<dbReference type="OrthoDB" id="6491893at2"/>
<name>A0A1G7QUT3_CHIFI</name>
<dbReference type="STRING" id="104663.SAMN04488121_103202"/>
<reference evidence="2 3" key="1">
    <citation type="submission" date="2016-10" db="EMBL/GenBank/DDBJ databases">
        <authorList>
            <person name="de Groot N.N."/>
        </authorList>
    </citation>
    <scope>NUCLEOTIDE SEQUENCE [LARGE SCALE GENOMIC DNA]</scope>
    <source>
        <strain evidence="2 3">DSM 527</strain>
    </source>
</reference>
<dbReference type="SUPFAM" id="SSF54427">
    <property type="entry name" value="NTF2-like"/>
    <property type="match status" value="1"/>
</dbReference>
<protein>
    <recommendedName>
        <fullName evidence="1">SnoaL-like domain-containing protein</fullName>
    </recommendedName>
</protein>
<dbReference type="Gene3D" id="3.10.450.50">
    <property type="match status" value="1"/>
</dbReference>
<evidence type="ECO:0000259" key="1">
    <source>
        <dbReference type="Pfam" id="PF13474"/>
    </source>
</evidence>
<dbReference type="Proteomes" id="UP000199045">
    <property type="component" value="Unassembled WGS sequence"/>
</dbReference>
<proteinExistence type="predicted"/>
<dbReference type="AlphaFoldDB" id="A0A1G7QUT3"/>
<dbReference type="Pfam" id="PF13474">
    <property type="entry name" value="SnoaL_3"/>
    <property type="match status" value="1"/>
</dbReference>
<feature type="domain" description="SnoaL-like" evidence="1">
    <location>
        <begin position="10"/>
        <end position="123"/>
    </location>
</feature>
<dbReference type="InterPro" id="IPR032710">
    <property type="entry name" value="NTF2-like_dom_sf"/>
</dbReference>
<gene>
    <name evidence="2" type="ORF">SAMN04488121_103202</name>
</gene>
<dbReference type="RefSeq" id="WP_089832559.1">
    <property type="nucleotide sequence ID" value="NZ_FNBN01000003.1"/>
</dbReference>
<dbReference type="InterPro" id="IPR037401">
    <property type="entry name" value="SnoaL-like"/>
</dbReference>
<accession>A0A1G7QUT3</accession>
<sequence>MSFQEEIKSVQQLLTAYADTLNTANIALISAFYTADGLFMADGMKTFTTQDLSTRNNGNYIHRTKFHIDFTVEDIVLDTRYAFVQATAIATTHDLLTGQPSAKQSRDFFVLRKERKAWKIYRYMFNYVAAHQH</sequence>